<feature type="domain" description="Rho-GAP" evidence="5">
    <location>
        <begin position="566"/>
        <end position="758"/>
    </location>
</feature>
<evidence type="ECO:0000256" key="1">
    <source>
        <dbReference type="ARBA" id="ARBA00022468"/>
    </source>
</evidence>
<feature type="region of interest" description="Disordered" evidence="4">
    <location>
        <begin position="349"/>
        <end position="558"/>
    </location>
</feature>
<dbReference type="SMART" id="SM00324">
    <property type="entry name" value="RhoGAP"/>
    <property type="match status" value="1"/>
</dbReference>
<keyword evidence="2 3" id="KW-0175">Coiled coil</keyword>
<feature type="compositionally biased region" description="Polar residues" evidence="4">
    <location>
        <begin position="386"/>
        <end position="415"/>
    </location>
</feature>
<evidence type="ECO:0008006" key="9">
    <source>
        <dbReference type="Google" id="ProtNLM"/>
    </source>
</evidence>
<reference evidence="7 8" key="1">
    <citation type="submission" date="2024-03" db="EMBL/GenBank/DDBJ databases">
        <title>A high-quality draft genome sequence of Diaporthe vaccinii, a causative agent of upright dieback and viscid rot disease in cranberry plants.</title>
        <authorList>
            <person name="Sarrasin M."/>
            <person name="Lang B.F."/>
            <person name="Burger G."/>
        </authorList>
    </citation>
    <scope>NUCLEOTIDE SEQUENCE [LARGE SCALE GENOMIC DNA]</scope>
    <source>
        <strain evidence="7 8">IS7</strain>
    </source>
</reference>
<dbReference type="Pfam" id="PF00620">
    <property type="entry name" value="RhoGAP"/>
    <property type="match status" value="1"/>
</dbReference>
<dbReference type="CDD" id="cd07652">
    <property type="entry name" value="F-BAR_Rgd1"/>
    <property type="match status" value="1"/>
</dbReference>
<evidence type="ECO:0000259" key="6">
    <source>
        <dbReference type="PROSITE" id="PS51741"/>
    </source>
</evidence>
<dbReference type="InterPro" id="IPR008936">
    <property type="entry name" value="Rho_GTPase_activation_prot"/>
</dbReference>
<evidence type="ECO:0000256" key="3">
    <source>
        <dbReference type="SAM" id="Coils"/>
    </source>
</evidence>
<dbReference type="PROSITE" id="PS51741">
    <property type="entry name" value="F_BAR"/>
    <property type="match status" value="1"/>
</dbReference>
<dbReference type="InterPro" id="IPR027267">
    <property type="entry name" value="AH/BAR_dom_sf"/>
</dbReference>
<feature type="domain" description="F-BAR" evidence="6">
    <location>
        <begin position="65"/>
        <end position="336"/>
    </location>
</feature>
<feature type="region of interest" description="Disordered" evidence="4">
    <location>
        <begin position="1"/>
        <end position="64"/>
    </location>
</feature>
<keyword evidence="8" id="KW-1185">Reference proteome</keyword>
<dbReference type="InterPro" id="IPR001060">
    <property type="entry name" value="FCH_dom"/>
</dbReference>
<evidence type="ECO:0000256" key="4">
    <source>
        <dbReference type="SAM" id="MobiDB-lite"/>
    </source>
</evidence>
<dbReference type="Gene3D" id="1.20.1270.60">
    <property type="entry name" value="Arfaptin homology (AH) domain/BAR domain"/>
    <property type="match status" value="1"/>
</dbReference>
<dbReference type="PROSITE" id="PS50238">
    <property type="entry name" value="RHOGAP"/>
    <property type="match status" value="1"/>
</dbReference>
<comment type="caution">
    <text evidence="7">The sequence shown here is derived from an EMBL/GenBank/DDBJ whole genome shotgun (WGS) entry which is preliminary data.</text>
</comment>
<sequence>MADANASSDFLPQIPRERADSNMSLGGGFTLPENGENHSNGVGPLPGDPAPATAAPPATAPSGDEKMVQDVLSSEIGVATMLNRLKQSVASAKEFANFLKKRAAIEEDNANGLKRLARTTSDNMRRSDHLGGSFAKAFDGMMGTHSRIAENGMQYAMSLLQMAEDLNELAAIAEKQRKGWKQDGLAAEHRAADVDAQMRKSQAKYHSLAEEYDRVRTGDGQKGGKMFGFKGPKSAAQHEEELLRKVQAADQDYKTKVQAYQQERGQLISTTRPEAIKALQDIVRECDSGLVLQMQKFASFNEKLLLSNGLSVSPLKNGKSSRPDSMSLREIVHNVDTQRDLSEYLCANHSKVPPSRGEPKYERHPVLGGPSGGPTMSGAHPPTYQPARSQPPSQGTAQPSGHSRQDSFQPTSPVKQPTQEQQQLPPSQEPDWSRGAMPPMPAVPTQGITSSNQQHERSFSSASMLNQTGPTASQPQYSNRNSFGPGMLLSGSANSRYNEKPGMASQGPPQLGALPFQEPANYSAPPPPFSADSGPAQQHAPGPMGPGPGRGSSPPRAVGSRPVFGISLARLYERDGLAVPMVVYQCIQAVDLFGLTVEGIYRLSGSLPQVNKMKSMFDTDTASPQLDFRNPENFFHDVNSVAGLLKQFFRDLPDPLLTKEHYSGFIEAAKHDDEIVRRDSLHAIINALPDPNYATLRAVALHLHRVMENSATNRMTSQNLAIVFGPTLMGGSAHGAISDSGFQAKVVDTILQNTYQIFDDD</sequence>
<feature type="compositionally biased region" description="Polar residues" evidence="4">
    <location>
        <begin position="1"/>
        <end position="10"/>
    </location>
</feature>
<keyword evidence="1" id="KW-0343">GTPase activation</keyword>
<accession>A0ABR4DZ51</accession>
<dbReference type="SUPFAM" id="SSF48350">
    <property type="entry name" value="GTPase activation domain, GAP"/>
    <property type="match status" value="1"/>
</dbReference>
<dbReference type="PANTHER" id="PTHR23176:SF136">
    <property type="entry name" value="RHO GTPASE ACTIVATOR (RGD1)"/>
    <property type="match status" value="1"/>
</dbReference>
<evidence type="ECO:0000313" key="7">
    <source>
        <dbReference type="EMBL" id="KAL2275424.1"/>
    </source>
</evidence>
<dbReference type="EMBL" id="JBAWTH010000133">
    <property type="protein sequence ID" value="KAL2275424.1"/>
    <property type="molecule type" value="Genomic_DNA"/>
</dbReference>
<dbReference type="InterPro" id="IPR031160">
    <property type="entry name" value="F_BAR_dom"/>
</dbReference>
<dbReference type="InterPro" id="IPR050729">
    <property type="entry name" value="Rho-GAP"/>
</dbReference>
<dbReference type="SUPFAM" id="SSF103657">
    <property type="entry name" value="BAR/IMD domain-like"/>
    <property type="match status" value="1"/>
</dbReference>
<evidence type="ECO:0000259" key="5">
    <source>
        <dbReference type="PROSITE" id="PS50238"/>
    </source>
</evidence>
<dbReference type="PANTHER" id="PTHR23176">
    <property type="entry name" value="RHO/RAC/CDC GTPASE-ACTIVATING PROTEIN"/>
    <property type="match status" value="1"/>
</dbReference>
<feature type="compositionally biased region" description="Polar residues" evidence="4">
    <location>
        <begin position="446"/>
        <end position="482"/>
    </location>
</feature>
<protein>
    <recommendedName>
        <fullName evidence="9">Beta-chimaerin</fullName>
    </recommendedName>
</protein>
<organism evidence="7 8">
    <name type="scientific">Diaporthe vaccinii</name>
    <dbReference type="NCBI Taxonomy" id="105482"/>
    <lineage>
        <taxon>Eukaryota</taxon>
        <taxon>Fungi</taxon>
        <taxon>Dikarya</taxon>
        <taxon>Ascomycota</taxon>
        <taxon>Pezizomycotina</taxon>
        <taxon>Sordariomycetes</taxon>
        <taxon>Sordariomycetidae</taxon>
        <taxon>Diaporthales</taxon>
        <taxon>Diaporthaceae</taxon>
        <taxon>Diaporthe</taxon>
        <taxon>Diaporthe eres species complex</taxon>
    </lineage>
</organism>
<proteinExistence type="predicted"/>
<feature type="compositionally biased region" description="Low complexity" evidence="4">
    <location>
        <begin position="416"/>
        <end position="430"/>
    </location>
</feature>
<dbReference type="SMART" id="SM00055">
    <property type="entry name" value="FCH"/>
    <property type="match status" value="1"/>
</dbReference>
<evidence type="ECO:0000313" key="8">
    <source>
        <dbReference type="Proteomes" id="UP001600888"/>
    </source>
</evidence>
<dbReference type="Pfam" id="PF00611">
    <property type="entry name" value="FCH"/>
    <property type="match status" value="1"/>
</dbReference>
<feature type="compositionally biased region" description="Low complexity" evidence="4">
    <location>
        <begin position="50"/>
        <end position="61"/>
    </location>
</feature>
<feature type="coiled-coil region" evidence="3">
    <location>
        <begin position="156"/>
        <end position="183"/>
    </location>
</feature>
<name>A0ABR4DZ51_9PEZI</name>
<dbReference type="InterPro" id="IPR000198">
    <property type="entry name" value="RhoGAP_dom"/>
</dbReference>
<evidence type="ECO:0000256" key="2">
    <source>
        <dbReference type="PROSITE-ProRule" id="PRU01077"/>
    </source>
</evidence>
<gene>
    <name evidence="7" type="ORF">FJTKL_02044</name>
</gene>
<dbReference type="Proteomes" id="UP001600888">
    <property type="component" value="Unassembled WGS sequence"/>
</dbReference>
<dbReference type="Gene3D" id="1.10.555.10">
    <property type="entry name" value="Rho GTPase activation protein"/>
    <property type="match status" value="1"/>
</dbReference>